<comment type="caution">
    <text evidence="2">The sequence shown here is derived from an EMBL/GenBank/DDBJ whole genome shotgun (WGS) entry which is preliminary data.</text>
</comment>
<dbReference type="Pfam" id="PF13439">
    <property type="entry name" value="Glyco_transf_4"/>
    <property type="match status" value="1"/>
</dbReference>
<dbReference type="CDD" id="cd03794">
    <property type="entry name" value="GT4_WbuB-like"/>
    <property type="match status" value="1"/>
</dbReference>
<dbReference type="EMBL" id="BJYZ01000022">
    <property type="protein sequence ID" value="GEO40595.1"/>
    <property type="molecule type" value="Genomic_DNA"/>
</dbReference>
<dbReference type="Proteomes" id="UP000321523">
    <property type="component" value="Unassembled WGS sequence"/>
</dbReference>
<dbReference type="SUPFAM" id="SSF53756">
    <property type="entry name" value="UDP-Glycosyltransferase/glycogen phosphorylase"/>
    <property type="match status" value="1"/>
</dbReference>
<sequence length="419" mass="47660">MMSTRVSKQQRSVLIIVENLPVPLDRRVWIEARTLSAAGYQVIVCCPRSDKHPEPYEFLENVHIYRHPYPTEGVGLWGYLVEYSSALFWQFLLAFRILFKHGFDVIQACNPPDTIFIVGGFFKYVFGKKFIFDHHDLSPELYEAKFQKKGPLHKILLKLERLTFRTADVVISTNDSFRRIAETRGSVPSDRIFIVRSGPDLNRFRLEAPVESWKKGRKHMVSYLGVMNDQDGIDYLLEAVSHIVKERKRDDVQFVLMGSGPELENLQKMAVDLGVDDYVTFTGWVNDQVIVPVLNTAEVAVCPDPYNTLNDKLTMNKVMEYMALGKPIVQYDLTESRYSAGDAAVYAKRNSAVDLGDRILDLLDDPETRAAMGQLGRRRIETVLAWEHQAPVLLSAYEALGWPSGISVAEGKRQTDPIA</sequence>
<dbReference type="PANTHER" id="PTHR12526">
    <property type="entry name" value="GLYCOSYLTRANSFERASE"/>
    <property type="match status" value="1"/>
</dbReference>
<proteinExistence type="predicted"/>
<accession>A0A512DVU2</accession>
<evidence type="ECO:0000313" key="2">
    <source>
        <dbReference type="EMBL" id="GEO40595.1"/>
    </source>
</evidence>
<dbReference type="Pfam" id="PF13692">
    <property type="entry name" value="Glyco_trans_1_4"/>
    <property type="match status" value="1"/>
</dbReference>
<gene>
    <name evidence="2" type="ORF">SAE02_47430</name>
</gene>
<keyword evidence="3" id="KW-1185">Reference proteome</keyword>
<evidence type="ECO:0000313" key="3">
    <source>
        <dbReference type="Proteomes" id="UP000321523"/>
    </source>
</evidence>
<name>A0A512DVU2_9PROT</name>
<dbReference type="GO" id="GO:0016757">
    <property type="term" value="F:glycosyltransferase activity"/>
    <property type="evidence" value="ECO:0007669"/>
    <property type="project" value="TreeGrafter"/>
</dbReference>
<keyword evidence="2" id="KW-0808">Transferase</keyword>
<dbReference type="InterPro" id="IPR028098">
    <property type="entry name" value="Glyco_trans_4-like_N"/>
</dbReference>
<dbReference type="AlphaFoldDB" id="A0A512DVU2"/>
<evidence type="ECO:0000259" key="1">
    <source>
        <dbReference type="Pfam" id="PF13439"/>
    </source>
</evidence>
<protein>
    <submittedName>
        <fullName evidence="2">Glycosyltransferase WbuB</fullName>
    </submittedName>
</protein>
<organism evidence="2 3">
    <name type="scientific">Skermanella aerolata</name>
    <dbReference type="NCBI Taxonomy" id="393310"/>
    <lineage>
        <taxon>Bacteria</taxon>
        <taxon>Pseudomonadati</taxon>
        <taxon>Pseudomonadota</taxon>
        <taxon>Alphaproteobacteria</taxon>
        <taxon>Rhodospirillales</taxon>
        <taxon>Azospirillaceae</taxon>
        <taxon>Skermanella</taxon>
    </lineage>
</organism>
<feature type="domain" description="Glycosyltransferase subfamily 4-like N-terminal" evidence="1">
    <location>
        <begin position="31"/>
        <end position="203"/>
    </location>
</feature>
<dbReference type="Gene3D" id="3.40.50.2000">
    <property type="entry name" value="Glycogen Phosphorylase B"/>
    <property type="match status" value="2"/>
</dbReference>
<dbReference type="PANTHER" id="PTHR12526:SF624">
    <property type="entry name" value="BLR6297 PROTEIN"/>
    <property type="match status" value="1"/>
</dbReference>
<reference evidence="2 3" key="1">
    <citation type="submission" date="2019-07" db="EMBL/GenBank/DDBJ databases">
        <title>Whole genome shotgun sequence of Skermanella aerolata NBRC 106429.</title>
        <authorList>
            <person name="Hosoyama A."/>
            <person name="Uohara A."/>
            <person name="Ohji S."/>
            <person name="Ichikawa N."/>
        </authorList>
    </citation>
    <scope>NUCLEOTIDE SEQUENCE [LARGE SCALE GENOMIC DNA]</scope>
    <source>
        <strain evidence="2 3">NBRC 106429</strain>
    </source>
</reference>